<keyword evidence="8" id="KW-1185">Reference proteome</keyword>
<dbReference type="InterPro" id="IPR043128">
    <property type="entry name" value="Rev_trsase/Diguanyl_cyclase"/>
</dbReference>
<evidence type="ECO:0000256" key="1">
    <source>
        <dbReference type="ARBA" id="ARBA00001946"/>
    </source>
</evidence>
<sequence>MLLALGWLASQDVPAQARTPGPDPVAFDRLVEAVERGDRVITSPQEIRGVVQELDALRPREDAMRELRLRGFRCDYDDLGPPASGLAYARAGLSDARRLQDVGSQIRFLLCEGHYIDGSGLVSQSIVPVEAALALARKHEDPRLLAQALAHRGGLRSLVGEQAAALGDFLDAQRALSKAGLKKEAEAALQDIAVAYRRMGDHAKALEYLRQSVAFAEREGYWSTLTIGLLQTAFLHEDLGRLDESLAVLRRVSALALQHGLEYDAAAAQLGMASVLVKKGQWDAAELALSAASDGFDRLADRSNEGMLHLVRGQVHAGRGDHAGAIAQYLEAGRAFDIDPNLRYQVDLYAARSLSQEALGNYRAALNDLKLERSGRRKLNEDARTQQSLLLQYQFDTARRDLQNAQLQSERRNQQKQLAMIRRANRWQAAALVSFGLLLVGLVIVLVQQHRRTRRIHALALTDALTGVANRRHLEAAAAEAVSRSRADHKPLSVLTFDLDCFKRINDNHGHACGDRVLVRIVRECEAALRQGDLLGRIGGEEFVVLLPDTAPDHAMQVAERLRESIERLDLSDIAADIRVTISLGLALLQAHDHALGDVIDRADAALYRAKAAGRNRVEVEA</sequence>
<evidence type="ECO:0000313" key="7">
    <source>
        <dbReference type="EMBL" id="QSX79031.1"/>
    </source>
</evidence>
<gene>
    <name evidence="7" type="ORF">I8J32_003750</name>
</gene>
<dbReference type="PROSITE" id="PS50005">
    <property type="entry name" value="TPR"/>
    <property type="match status" value="1"/>
</dbReference>
<dbReference type="InterPro" id="IPR019734">
    <property type="entry name" value="TPR_rpt"/>
</dbReference>
<keyword evidence="5" id="KW-0812">Transmembrane</keyword>
<proteinExistence type="predicted"/>
<organism evidence="7 8">
    <name type="scientific">Agrilutibacter solisilvae</name>
    <dbReference type="NCBI Taxonomy" id="2763317"/>
    <lineage>
        <taxon>Bacteria</taxon>
        <taxon>Pseudomonadati</taxon>
        <taxon>Pseudomonadota</taxon>
        <taxon>Gammaproteobacteria</taxon>
        <taxon>Lysobacterales</taxon>
        <taxon>Lysobacteraceae</taxon>
        <taxon>Agrilutibacter</taxon>
    </lineage>
</organism>
<protein>
    <recommendedName>
        <fullName evidence="2">diguanylate cyclase</fullName>
        <ecNumber evidence="2">2.7.7.65</ecNumber>
    </recommendedName>
</protein>
<evidence type="ECO:0000259" key="6">
    <source>
        <dbReference type="PROSITE" id="PS50887"/>
    </source>
</evidence>
<evidence type="ECO:0000256" key="3">
    <source>
        <dbReference type="ARBA" id="ARBA00034247"/>
    </source>
</evidence>
<dbReference type="SUPFAM" id="SSF55073">
    <property type="entry name" value="Nucleotide cyclase"/>
    <property type="match status" value="1"/>
</dbReference>
<dbReference type="FunFam" id="3.30.70.270:FF:000001">
    <property type="entry name" value="Diguanylate cyclase domain protein"/>
    <property type="match status" value="1"/>
</dbReference>
<evidence type="ECO:0000256" key="2">
    <source>
        <dbReference type="ARBA" id="ARBA00012528"/>
    </source>
</evidence>
<keyword evidence="5" id="KW-1133">Transmembrane helix</keyword>
<dbReference type="EMBL" id="CP071518">
    <property type="protein sequence ID" value="QSX79031.1"/>
    <property type="molecule type" value="Genomic_DNA"/>
</dbReference>
<dbReference type="GO" id="GO:0005886">
    <property type="term" value="C:plasma membrane"/>
    <property type="evidence" value="ECO:0007669"/>
    <property type="project" value="TreeGrafter"/>
</dbReference>
<dbReference type="GO" id="GO:0043709">
    <property type="term" value="P:cell adhesion involved in single-species biofilm formation"/>
    <property type="evidence" value="ECO:0007669"/>
    <property type="project" value="TreeGrafter"/>
</dbReference>
<feature type="domain" description="GGDEF" evidence="6">
    <location>
        <begin position="490"/>
        <end position="622"/>
    </location>
</feature>
<dbReference type="GO" id="GO:1902201">
    <property type="term" value="P:negative regulation of bacterial-type flagellum-dependent cell motility"/>
    <property type="evidence" value="ECO:0007669"/>
    <property type="project" value="TreeGrafter"/>
</dbReference>
<dbReference type="PANTHER" id="PTHR45138">
    <property type="entry name" value="REGULATORY COMPONENTS OF SENSORY TRANSDUCTION SYSTEM"/>
    <property type="match status" value="1"/>
</dbReference>
<dbReference type="GO" id="GO:0052621">
    <property type="term" value="F:diguanylate cyclase activity"/>
    <property type="evidence" value="ECO:0007669"/>
    <property type="project" value="UniProtKB-EC"/>
</dbReference>
<dbReference type="Proteomes" id="UP000639274">
    <property type="component" value="Chromosome"/>
</dbReference>
<dbReference type="InterPro" id="IPR000160">
    <property type="entry name" value="GGDEF_dom"/>
</dbReference>
<keyword evidence="5" id="KW-0472">Membrane</keyword>
<dbReference type="Pfam" id="PF00990">
    <property type="entry name" value="GGDEF"/>
    <property type="match status" value="1"/>
</dbReference>
<dbReference type="EC" id="2.7.7.65" evidence="2"/>
<dbReference type="CDD" id="cd01949">
    <property type="entry name" value="GGDEF"/>
    <property type="match status" value="1"/>
</dbReference>
<evidence type="ECO:0000256" key="4">
    <source>
        <dbReference type="PROSITE-ProRule" id="PRU00339"/>
    </source>
</evidence>
<feature type="transmembrane region" description="Helical" evidence="5">
    <location>
        <begin position="427"/>
        <end position="447"/>
    </location>
</feature>
<dbReference type="Gene3D" id="1.25.40.10">
    <property type="entry name" value="Tetratricopeptide repeat domain"/>
    <property type="match status" value="2"/>
</dbReference>
<name>A0A974Y091_9GAMM</name>
<dbReference type="PANTHER" id="PTHR45138:SF9">
    <property type="entry name" value="DIGUANYLATE CYCLASE DGCM-RELATED"/>
    <property type="match status" value="1"/>
</dbReference>
<dbReference type="AlphaFoldDB" id="A0A974Y091"/>
<dbReference type="InterPro" id="IPR029787">
    <property type="entry name" value="Nucleotide_cyclase"/>
</dbReference>
<comment type="cofactor">
    <cofactor evidence="1">
        <name>Mg(2+)</name>
        <dbReference type="ChEBI" id="CHEBI:18420"/>
    </cofactor>
</comment>
<dbReference type="SUPFAM" id="SSF48452">
    <property type="entry name" value="TPR-like"/>
    <property type="match status" value="2"/>
</dbReference>
<evidence type="ECO:0000313" key="8">
    <source>
        <dbReference type="Proteomes" id="UP000639274"/>
    </source>
</evidence>
<evidence type="ECO:0000256" key="5">
    <source>
        <dbReference type="SAM" id="Phobius"/>
    </source>
</evidence>
<accession>A0A974Y091</accession>
<dbReference type="NCBIfam" id="TIGR00254">
    <property type="entry name" value="GGDEF"/>
    <property type="match status" value="1"/>
</dbReference>
<dbReference type="Gene3D" id="3.30.70.270">
    <property type="match status" value="1"/>
</dbReference>
<comment type="catalytic activity">
    <reaction evidence="3">
        <text>2 GTP = 3',3'-c-di-GMP + 2 diphosphate</text>
        <dbReference type="Rhea" id="RHEA:24898"/>
        <dbReference type="ChEBI" id="CHEBI:33019"/>
        <dbReference type="ChEBI" id="CHEBI:37565"/>
        <dbReference type="ChEBI" id="CHEBI:58805"/>
        <dbReference type="EC" id="2.7.7.65"/>
    </reaction>
</comment>
<dbReference type="SMART" id="SM00267">
    <property type="entry name" value="GGDEF"/>
    <property type="match status" value="1"/>
</dbReference>
<dbReference type="SMART" id="SM00028">
    <property type="entry name" value="TPR"/>
    <property type="match status" value="4"/>
</dbReference>
<dbReference type="InterPro" id="IPR050469">
    <property type="entry name" value="Diguanylate_Cyclase"/>
</dbReference>
<reference evidence="7 8" key="1">
    <citation type="submission" date="2021-03" db="EMBL/GenBank/DDBJ databases">
        <title>Lysobacter sp. nov. isolated from soil of gangwondo yeongwol, south Korea.</title>
        <authorList>
            <person name="Kim K.R."/>
            <person name="Kim K.H."/>
            <person name="Jeon C.O."/>
        </authorList>
    </citation>
    <scope>NUCLEOTIDE SEQUENCE [LARGE SCALE GENOMIC DNA]</scope>
    <source>
        <strain evidence="7 8">R19</strain>
    </source>
</reference>
<dbReference type="KEGG" id="lsf:I8J32_003750"/>
<dbReference type="RefSeq" id="WP_200615043.1">
    <property type="nucleotide sequence ID" value="NZ_CP071518.1"/>
</dbReference>
<keyword evidence="4" id="KW-0802">TPR repeat</keyword>
<dbReference type="InterPro" id="IPR011990">
    <property type="entry name" value="TPR-like_helical_dom_sf"/>
</dbReference>
<feature type="repeat" description="TPR" evidence="4">
    <location>
        <begin position="186"/>
        <end position="219"/>
    </location>
</feature>
<dbReference type="PROSITE" id="PS50887">
    <property type="entry name" value="GGDEF"/>
    <property type="match status" value="1"/>
</dbReference>